<dbReference type="InterPro" id="IPR050617">
    <property type="entry name" value="E3_ligase_FN3/SPRY"/>
</dbReference>
<dbReference type="CDD" id="cd00051">
    <property type="entry name" value="EFh"/>
    <property type="match status" value="1"/>
</dbReference>
<feature type="domain" description="EF-hand" evidence="3">
    <location>
        <begin position="1310"/>
        <end position="1345"/>
    </location>
</feature>
<dbReference type="InterPro" id="IPR002048">
    <property type="entry name" value="EF_hand_dom"/>
</dbReference>
<accession>F0WBQ5</accession>
<dbReference type="SUPFAM" id="SSF47473">
    <property type="entry name" value="EF-hand"/>
    <property type="match status" value="2"/>
</dbReference>
<dbReference type="GO" id="GO:0005509">
    <property type="term" value="F:calcium ion binding"/>
    <property type="evidence" value="ECO:0007669"/>
    <property type="project" value="InterPro"/>
</dbReference>
<feature type="region of interest" description="Disordered" evidence="2">
    <location>
        <begin position="591"/>
        <end position="629"/>
    </location>
</feature>
<feature type="domain" description="Fibronectin type-III" evidence="4">
    <location>
        <begin position="927"/>
        <end position="1044"/>
    </location>
</feature>
<name>F0WBQ5_9STRA</name>
<evidence type="ECO:0000256" key="1">
    <source>
        <dbReference type="ARBA" id="ARBA00022837"/>
    </source>
</evidence>
<dbReference type="SMART" id="SM00060">
    <property type="entry name" value="FN3"/>
    <property type="match status" value="4"/>
</dbReference>
<evidence type="ECO:0000259" key="4">
    <source>
        <dbReference type="PROSITE" id="PS50853"/>
    </source>
</evidence>
<gene>
    <name evidence="5" type="primary">AlNc14C53G4096</name>
    <name evidence="6" type="synonym">AlNc14C97G5899</name>
    <name evidence="5" type="ORF">ALNC14_047250</name>
    <name evidence="6" type="ORF">ALNC14_066820</name>
</gene>
<dbReference type="Pfam" id="PF13499">
    <property type="entry name" value="EF-hand_7"/>
    <property type="match status" value="1"/>
</dbReference>
<evidence type="ECO:0000313" key="6">
    <source>
        <dbReference type="EMBL" id="CCA20539.1"/>
    </source>
</evidence>
<dbReference type="EMBL" id="FR824142">
    <property type="protein sequence ID" value="CCA20539.1"/>
    <property type="molecule type" value="Genomic_DNA"/>
</dbReference>
<evidence type="ECO:0000259" key="3">
    <source>
        <dbReference type="PROSITE" id="PS50222"/>
    </source>
</evidence>
<dbReference type="SUPFAM" id="SSF49265">
    <property type="entry name" value="Fibronectin type III"/>
    <property type="match status" value="3"/>
</dbReference>
<feature type="domain" description="EF-hand" evidence="3">
    <location>
        <begin position="771"/>
        <end position="806"/>
    </location>
</feature>
<dbReference type="InterPro" id="IPR011992">
    <property type="entry name" value="EF-hand-dom_pair"/>
</dbReference>
<dbReference type="PANTHER" id="PTHR24099:SF11">
    <property type="entry name" value="FIBRONECTIN TYPE III DOMAIN-CONTAINING 3BA-RELATED"/>
    <property type="match status" value="1"/>
</dbReference>
<feature type="region of interest" description="Disordered" evidence="2">
    <location>
        <begin position="1158"/>
        <end position="1181"/>
    </location>
</feature>
<feature type="domain" description="EF-hand" evidence="3">
    <location>
        <begin position="1067"/>
        <end position="1102"/>
    </location>
</feature>
<evidence type="ECO:0000313" key="5">
    <source>
        <dbReference type="EMBL" id="CCA18582.1"/>
    </source>
</evidence>
<dbReference type="EMBL" id="FR824098">
    <property type="protein sequence ID" value="CCA18582.1"/>
    <property type="molecule type" value="Genomic_DNA"/>
</dbReference>
<dbReference type="InterPro" id="IPR036116">
    <property type="entry name" value="FN3_sf"/>
</dbReference>
<keyword evidence="1" id="KW-0106">Calcium</keyword>
<protein>
    <submittedName>
        <fullName evidence="5">Uncharacterized protein AlNc14C53G4096</fullName>
    </submittedName>
    <submittedName>
        <fullName evidence="6">Uncharacterized protein AlNc14C97G5899</fullName>
    </submittedName>
</protein>
<dbReference type="PROSITE" id="PS50853">
    <property type="entry name" value="FN3"/>
    <property type="match status" value="2"/>
</dbReference>
<dbReference type="PROSITE" id="PS50222">
    <property type="entry name" value="EF_HAND_2"/>
    <property type="match status" value="4"/>
</dbReference>
<feature type="compositionally biased region" description="Acidic residues" evidence="2">
    <location>
        <begin position="607"/>
        <end position="626"/>
    </location>
</feature>
<dbReference type="InterPro" id="IPR003961">
    <property type="entry name" value="FN3_dom"/>
</dbReference>
<proteinExistence type="predicted"/>
<dbReference type="PANTHER" id="PTHR24099">
    <property type="entry name" value="E3 UBIQUITIN-PROTEIN LIGASE TRIM36-RELATED"/>
    <property type="match status" value="1"/>
</dbReference>
<dbReference type="InterPro" id="IPR013783">
    <property type="entry name" value="Ig-like_fold"/>
</dbReference>
<organism evidence="5">
    <name type="scientific">Albugo laibachii Nc14</name>
    <dbReference type="NCBI Taxonomy" id="890382"/>
    <lineage>
        <taxon>Eukaryota</taxon>
        <taxon>Sar</taxon>
        <taxon>Stramenopiles</taxon>
        <taxon>Oomycota</taxon>
        <taxon>Peronosporomycetes</taxon>
        <taxon>Albuginales</taxon>
        <taxon>Albuginaceae</taxon>
        <taxon>Albugo</taxon>
    </lineage>
</organism>
<reference evidence="5" key="1">
    <citation type="journal article" date="2011" name="PLoS Biol.">
        <title>Gene gain and loss during evolution of obligate parasitism in the white rust pathogen of Arabidopsis thaliana.</title>
        <authorList>
            <person name="Kemen E."/>
            <person name="Gardiner A."/>
            <person name="Schultz-Larsen T."/>
            <person name="Kemen A.C."/>
            <person name="Balmuth A.L."/>
            <person name="Robert-Seilaniantz A."/>
            <person name="Bailey K."/>
            <person name="Holub E."/>
            <person name="Studholme D.J."/>
            <person name="Maclean D."/>
            <person name="Jones J.D."/>
        </authorList>
    </citation>
    <scope>NUCLEOTIDE SEQUENCE</scope>
</reference>
<sequence length="1755" mass="199796">MAITAMKNGRAPIEAFHVSVLHEADDLHDTEDDNDDWEIIPVAPQMMEKIEMIDKPLKVRAALQKKEQAGRNRGNNRKGKGPKFDVWVARKDKYEKIVWALSQLSVDRASNDNKWFNVAVSLAATDLLLKIGRDPNLCDCPRVCHVQEHAITKQQTRCQCPAKKCSLCNRCIGTKQGQITEKTKSVLQPYRGSSASHSLLFVAEEIVCKGEGATMTLSVPNGGEPSTLSITASAFQMASRLLRQCSILTNASGNSIQRPCSCSLRSLGEVWTNWTTRYHTFSRVSLSEEEATKFSSGTRQMMEFDEETKSYFMSFKWHQAAKPQKGDTAKIAARRALTADQKKQNAFFASLCRKAWLKAQAKVTTILAKKMAASSGSPNESTQRMEAEVLTSLGIRRMVKWIEDDQDITIEKQKEESREKAEGGIVAHNAWVRRKERLRVQLPSSEVKLLAEKPSRFDFSLNKHVLRPKSKHTIASSTVELMQQSGFKYVHAMNEGFQGRGGDLERCKEVLLKKGHILKANFTATPGENDADNPYSQDRYYFEKQNNHVLRKQREITQRREEQRKKKYTAWIAHKAMKERALKYLSHIPHPLSSGQGSREGVNGCYNEEDDSKESKDDDYEDDYEEPEGKKEVLDFDGFQSASAFVKWVQVGKALKAVDRGLFDAWVQWSASYTSLSKCRMYWQSFDPIACDVHCTSSEIRDIFLKLLHRQNVNYRAAFLRHCEKKYRFLLSQDSDIVSQDMTDQEKMQTFKTLSMKEFSCLLVKDLGIVLHQEELQRLVEYFDVNGDQMVSMKEFLDVVGEERSIQCHGDTELLLERVCMWETVCHECGMLNAYKLVQGNSASSAQKHRMRAETPGHLLRRKGNRARFQCSVESDLRQVRQVAPKKCLFASWNDQHSTPSLNRLEEWSSDARQKHLLKQLITNGAPPDAPALTRTDNDLIDPTTTLFLQWQSPAVSGINGTAFYILEFMGAEGSLSFRQHEFHEIYRDPHDCNDNEGRPRYQFIVKDLQSNTKYGFRIRALNGFGAGPYTFRCYVTAPMTPSAPIAARISSNSIHLCWGTSDSYKQRLEELRQLFDEIDADKSGEISRDELMDQVEKRRPRLLEFLQRTQVAGDHHRLCVFDAIESDDNELISWDEFRQYFSTTLDVDAGNDWQQESMGSIRTSKSIRRSGKSASSEPTQTRYILKQCQNEANGDYIVIYRGAKATFAVHGLASASTYQFRLQAANEEGICSLHSEGVIVNTLLQTPKPPILLEPPTCSTIKLGWTPMDAVSANKLEVQSRQQNLVAMQKTDSVSKILNEWAQENSLASGTVDLRAKFNRYDSDGSNYIELPELKTLLEELGVPPLEERLNAYFREFDSNEDGRISFDEFTTWWTRSQVEYILKRDEGVSTKDEAENESAMIIIAYSGRDTCSRTNKLEPNKMYTFRLRAFSSRARSELSEGITVCTAPEAPTCPGVVSRTFSDVWIRWYPGHNGASKYLVECQFVDTFSDLSLSNRKRHTMTAKDWLNVYEGAEPIASISNLLPQSVYRLQVFAINTDGIKSKASIISQFCTLSSEEQRTEQTLRPENAGKHFVIECGKEGDVVVGDTILFCERIFQDEYGNISEGKANQGILDEDLVCNAMKASFCSTNTRRSCKVFIGERTVAARVSSIRKGKRGSLLALEVIWSIFQPNETNPLQYTKYAEPRKRQQSCGSTVRKSATFTPRKVRSDKAVFLALPRSSKVFRYERDVYHFESFRCKWDDEEARNNQTWTK</sequence>
<dbReference type="Gene3D" id="1.10.238.10">
    <property type="entry name" value="EF-hand"/>
    <property type="match status" value="3"/>
</dbReference>
<feature type="domain" description="EF-hand" evidence="3">
    <location>
        <begin position="1346"/>
        <end position="1381"/>
    </location>
</feature>
<dbReference type="CDD" id="cd00063">
    <property type="entry name" value="FN3"/>
    <property type="match status" value="3"/>
</dbReference>
<dbReference type="SMART" id="SM00054">
    <property type="entry name" value="EFh"/>
    <property type="match status" value="4"/>
</dbReference>
<feature type="domain" description="Fibronectin type-III" evidence="4">
    <location>
        <begin position="1449"/>
        <end position="1557"/>
    </location>
</feature>
<dbReference type="InterPro" id="IPR018247">
    <property type="entry name" value="EF_Hand_1_Ca_BS"/>
</dbReference>
<dbReference type="Pfam" id="PF13202">
    <property type="entry name" value="EF-hand_5"/>
    <property type="match status" value="1"/>
</dbReference>
<dbReference type="PROSITE" id="PS00018">
    <property type="entry name" value="EF_HAND_1"/>
    <property type="match status" value="4"/>
</dbReference>
<evidence type="ECO:0000256" key="2">
    <source>
        <dbReference type="SAM" id="MobiDB-lite"/>
    </source>
</evidence>
<reference evidence="5" key="2">
    <citation type="submission" date="2011-02" db="EMBL/GenBank/DDBJ databases">
        <authorList>
            <person name="MacLean D."/>
        </authorList>
    </citation>
    <scope>NUCLEOTIDE SEQUENCE</scope>
</reference>
<dbReference type="Gene3D" id="2.60.40.10">
    <property type="entry name" value="Immunoglobulins"/>
    <property type="match status" value="3"/>
</dbReference>
<dbReference type="HOGENOM" id="CLU_242416_0_0_1"/>